<proteinExistence type="predicted"/>
<dbReference type="AlphaFoldDB" id="A0A448WRL4"/>
<organism evidence="1 2">
    <name type="scientific">Protopolystoma xenopodis</name>
    <dbReference type="NCBI Taxonomy" id="117903"/>
    <lineage>
        <taxon>Eukaryota</taxon>
        <taxon>Metazoa</taxon>
        <taxon>Spiralia</taxon>
        <taxon>Lophotrochozoa</taxon>
        <taxon>Platyhelminthes</taxon>
        <taxon>Monogenea</taxon>
        <taxon>Polyopisthocotylea</taxon>
        <taxon>Polystomatidea</taxon>
        <taxon>Polystomatidae</taxon>
        <taxon>Protopolystoma</taxon>
    </lineage>
</organism>
<accession>A0A448WRL4</accession>
<name>A0A448WRL4_9PLAT</name>
<dbReference type="EMBL" id="CAAALY010037115">
    <property type="protein sequence ID" value="VEL18457.1"/>
    <property type="molecule type" value="Genomic_DNA"/>
</dbReference>
<keyword evidence="2" id="KW-1185">Reference proteome</keyword>
<dbReference type="Proteomes" id="UP000784294">
    <property type="component" value="Unassembled WGS sequence"/>
</dbReference>
<comment type="caution">
    <text evidence="1">The sequence shown here is derived from an EMBL/GenBank/DDBJ whole genome shotgun (WGS) entry which is preliminary data.</text>
</comment>
<gene>
    <name evidence="1" type="ORF">PXEA_LOCUS11897</name>
</gene>
<evidence type="ECO:0000313" key="2">
    <source>
        <dbReference type="Proteomes" id="UP000784294"/>
    </source>
</evidence>
<protein>
    <submittedName>
        <fullName evidence="1">Uncharacterized protein</fullName>
    </submittedName>
</protein>
<reference evidence="1" key="1">
    <citation type="submission" date="2018-11" db="EMBL/GenBank/DDBJ databases">
        <authorList>
            <consortium name="Pathogen Informatics"/>
        </authorList>
    </citation>
    <scope>NUCLEOTIDE SEQUENCE</scope>
</reference>
<evidence type="ECO:0000313" key="1">
    <source>
        <dbReference type="EMBL" id="VEL18457.1"/>
    </source>
</evidence>
<sequence length="128" mass="14153">MLPNLATGATPAGVVPITPIAVARRPPIVYASELLPSSESIITDLIDKAYYQCNATGIGWQHQLLMSMEKEFGGVWQVNEVDSPQLPVCKSAMANSRMVFSPNNGKQKYCIYQAKQNRSRGHCRFCCF</sequence>